<gene>
    <name evidence="1" type="ORF">scyTo_0014928</name>
</gene>
<dbReference type="EMBL" id="BFAA01008219">
    <property type="protein sequence ID" value="GCB65851.1"/>
    <property type="molecule type" value="Genomic_DNA"/>
</dbReference>
<accession>A0A401NY99</accession>
<sequence>MCCVDLQIEVKEARSVVQRQFSALHATLGVTAQGQLLDNSTEGLNSNTTRLKQELVNSDAGITCLILLGSVPVRTRNLCHMFPAYESGRL</sequence>
<proteinExistence type="predicted"/>
<evidence type="ECO:0000313" key="2">
    <source>
        <dbReference type="Proteomes" id="UP000288216"/>
    </source>
</evidence>
<name>A0A401NY99_SCYTO</name>
<dbReference type="AlphaFoldDB" id="A0A401NY99"/>
<dbReference type="Proteomes" id="UP000288216">
    <property type="component" value="Unassembled WGS sequence"/>
</dbReference>
<reference evidence="1 2" key="1">
    <citation type="journal article" date="2018" name="Nat. Ecol. Evol.">
        <title>Shark genomes provide insights into elasmobranch evolution and the origin of vertebrates.</title>
        <authorList>
            <person name="Hara Y"/>
            <person name="Yamaguchi K"/>
            <person name="Onimaru K"/>
            <person name="Kadota M"/>
            <person name="Koyanagi M"/>
            <person name="Keeley SD"/>
            <person name="Tatsumi K"/>
            <person name="Tanaka K"/>
            <person name="Motone F"/>
            <person name="Kageyama Y"/>
            <person name="Nozu R"/>
            <person name="Adachi N"/>
            <person name="Nishimura O"/>
            <person name="Nakagawa R"/>
            <person name="Tanegashima C"/>
            <person name="Kiyatake I"/>
            <person name="Matsumoto R"/>
            <person name="Murakumo K"/>
            <person name="Nishida K"/>
            <person name="Terakita A"/>
            <person name="Kuratani S"/>
            <person name="Sato K"/>
            <person name="Hyodo S Kuraku.S."/>
        </authorList>
    </citation>
    <scope>NUCLEOTIDE SEQUENCE [LARGE SCALE GENOMIC DNA]</scope>
</reference>
<comment type="caution">
    <text evidence="1">The sequence shown here is derived from an EMBL/GenBank/DDBJ whole genome shotgun (WGS) entry which is preliminary data.</text>
</comment>
<organism evidence="1 2">
    <name type="scientific">Scyliorhinus torazame</name>
    <name type="common">Cloudy catshark</name>
    <name type="synonym">Catulus torazame</name>
    <dbReference type="NCBI Taxonomy" id="75743"/>
    <lineage>
        <taxon>Eukaryota</taxon>
        <taxon>Metazoa</taxon>
        <taxon>Chordata</taxon>
        <taxon>Craniata</taxon>
        <taxon>Vertebrata</taxon>
        <taxon>Chondrichthyes</taxon>
        <taxon>Elasmobranchii</taxon>
        <taxon>Galeomorphii</taxon>
        <taxon>Galeoidea</taxon>
        <taxon>Carcharhiniformes</taxon>
        <taxon>Scyliorhinidae</taxon>
        <taxon>Scyliorhinus</taxon>
    </lineage>
</organism>
<protein>
    <submittedName>
        <fullName evidence="1">Uncharacterized protein</fullName>
    </submittedName>
</protein>
<keyword evidence="2" id="KW-1185">Reference proteome</keyword>
<evidence type="ECO:0000313" key="1">
    <source>
        <dbReference type="EMBL" id="GCB65851.1"/>
    </source>
</evidence>